<dbReference type="InterPro" id="IPR049453">
    <property type="entry name" value="Memb_transporter_dom"/>
</dbReference>
<proteinExistence type="inferred from homology"/>
<feature type="domain" description="Integral membrane bound transporter" evidence="9">
    <location>
        <begin position="405"/>
        <end position="532"/>
    </location>
</feature>
<feature type="transmembrane region" description="Helical" evidence="8">
    <location>
        <begin position="127"/>
        <end position="147"/>
    </location>
</feature>
<dbReference type="RefSeq" id="WP_093042390.1">
    <property type="nucleotide sequence ID" value="NZ_FNQR01000002.1"/>
</dbReference>
<dbReference type="EMBL" id="FNQR01000002">
    <property type="protein sequence ID" value="SEA01796.1"/>
    <property type="molecule type" value="Genomic_DNA"/>
</dbReference>
<keyword evidence="11" id="KW-1185">Reference proteome</keyword>
<dbReference type="AlphaFoldDB" id="A0A1H3XR06"/>
<feature type="transmembrane region" description="Helical" evidence="8">
    <location>
        <begin position="515"/>
        <end position="537"/>
    </location>
</feature>
<comment type="similarity">
    <text evidence="6">Belongs to the YccS/YhfK family.</text>
</comment>
<keyword evidence="3 8" id="KW-0812">Transmembrane</keyword>
<dbReference type="Pfam" id="PF13515">
    <property type="entry name" value="FUSC_2"/>
    <property type="match status" value="1"/>
</dbReference>
<feature type="transmembrane region" description="Helical" evidence="8">
    <location>
        <begin position="80"/>
        <end position="97"/>
    </location>
</feature>
<evidence type="ECO:0000256" key="7">
    <source>
        <dbReference type="SAM" id="MobiDB-lite"/>
    </source>
</evidence>
<dbReference type="PANTHER" id="PTHR30509:SF9">
    <property type="entry name" value="MULTIDRUG RESISTANCE PROTEIN MDTO"/>
    <property type="match status" value="1"/>
</dbReference>
<keyword evidence="5 8" id="KW-0472">Membrane</keyword>
<dbReference type="PANTHER" id="PTHR30509">
    <property type="entry name" value="P-HYDROXYBENZOIC ACID EFFLUX PUMP SUBUNIT-RELATED"/>
    <property type="match status" value="1"/>
</dbReference>
<feature type="transmembrane region" description="Helical" evidence="8">
    <location>
        <begin position="30"/>
        <end position="48"/>
    </location>
</feature>
<dbReference type="GO" id="GO:0005886">
    <property type="term" value="C:plasma membrane"/>
    <property type="evidence" value="ECO:0007669"/>
    <property type="project" value="UniProtKB-SubCell"/>
</dbReference>
<protein>
    <submittedName>
        <fullName evidence="10">Fusaric acid resistance protein-like</fullName>
    </submittedName>
</protein>
<feature type="region of interest" description="Disordered" evidence="7">
    <location>
        <begin position="365"/>
        <end position="387"/>
    </location>
</feature>
<evidence type="ECO:0000259" key="9">
    <source>
        <dbReference type="Pfam" id="PF13515"/>
    </source>
</evidence>
<feature type="transmembrane region" description="Helical" evidence="8">
    <location>
        <begin position="472"/>
        <end position="503"/>
    </location>
</feature>
<gene>
    <name evidence="10" type="ORF">SAMN05421743_102226</name>
</gene>
<keyword evidence="4 8" id="KW-1133">Transmembrane helix</keyword>
<dbReference type="STRING" id="571932.SAMN05421743_102226"/>
<keyword evidence="2" id="KW-1003">Cell membrane</keyword>
<dbReference type="Proteomes" id="UP000198584">
    <property type="component" value="Unassembled WGS sequence"/>
</dbReference>
<evidence type="ECO:0000256" key="6">
    <source>
        <dbReference type="ARBA" id="ARBA00043993"/>
    </source>
</evidence>
<feature type="transmembrane region" description="Helical" evidence="8">
    <location>
        <begin position="103"/>
        <end position="120"/>
    </location>
</feature>
<accession>A0A1H3XR06</accession>
<evidence type="ECO:0000256" key="5">
    <source>
        <dbReference type="ARBA" id="ARBA00023136"/>
    </source>
</evidence>
<sequence>MKQLSLKYYWLGRLLASDPGRKRLNQAGKATLSLISSVFTVIFLFNWIDQEALTPAIVAGMAGMLGIMAVMDDTKQEKQVTTGLLAISAVGGVTLGALFAESVFLVSSLMIVIITSAFYFTRYGSRYFSLGMIGFMTVYISSFLKLSAAQFPWFYLAIAIGISYAFLYNFFIFKDSVHMLRRSIQSFHTQANLTFQLLVEMIQDPEIKESRAKKLHYNVRKLREYASNVATDLNTHDVAEIWPGLTTSQIRLYVFDTAMFVETLAESLSELKRNDAFETAEVRQLLVEVIAALRNADVLAPEYKKENLHSAQRATVKFRDRINLLFDEQGPRPKGRLYLLRRIDSIADHVTNGAIEIQLSLQKGDSESLSTEEHDDEEVAEDEKEEGLKPSTKKALQALMGGTVAVIVGHIISPIQPYWVILTTFIVLLGTETVGRTYLKGFQRSVGTVIGAIIGFGLARLVSSYATIEVALIFVVVFSAFYILTVSYTAMSIFITLLIAFMYDLLLGGISLELLGARVIDTIAGGAIAFLVSAVLLPTKTHDKVNETFADYLEELKGYVIQYVSSFHKPVNVKELAEQAFAMEEKVQAIKDESQPILHRPGAMKHSELSKWITIFTATNYYAKHLVASSYQKNFFYPDELKDVFPKVEKKLEHNIDALIRKIRGEEHIGQLYDLQDEREQIERLAPSTDQGQGDLVHHLYYVWRVNQSLLVLAVKLGLR</sequence>
<evidence type="ECO:0000256" key="3">
    <source>
        <dbReference type="ARBA" id="ARBA00022692"/>
    </source>
</evidence>
<feature type="transmembrane region" description="Helical" evidence="8">
    <location>
        <begin position="446"/>
        <end position="466"/>
    </location>
</feature>
<feature type="transmembrane region" description="Helical" evidence="8">
    <location>
        <begin position="153"/>
        <end position="173"/>
    </location>
</feature>
<evidence type="ECO:0000256" key="4">
    <source>
        <dbReference type="ARBA" id="ARBA00022989"/>
    </source>
</evidence>
<evidence type="ECO:0000256" key="1">
    <source>
        <dbReference type="ARBA" id="ARBA00004651"/>
    </source>
</evidence>
<evidence type="ECO:0000313" key="10">
    <source>
        <dbReference type="EMBL" id="SEA01796.1"/>
    </source>
</evidence>
<evidence type="ECO:0000313" key="11">
    <source>
        <dbReference type="Proteomes" id="UP000198584"/>
    </source>
</evidence>
<feature type="transmembrane region" description="Helical" evidence="8">
    <location>
        <begin position="54"/>
        <end position="71"/>
    </location>
</feature>
<dbReference type="OrthoDB" id="2689363at2"/>
<comment type="subcellular location">
    <subcellularLocation>
        <location evidence="1">Cell membrane</location>
        <topology evidence="1">Multi-pass membrane protein</topology>
    </subcellularLocation>
</comment>
<name>A0A1H3XR06_9BACI</name>
<evidence type="ECO:0000256" key="2">
    <source>
        <dbReference type="ARBA" id="ARBA00022475"/>
    </source>
</evidence>
<feature type="compositionally biased region" description="Acidic residues" evidence="7">
    <location>
        <begin position="373"/>
        <end position="385"/>
    </location>
</feature>
<evidence type="ECO:0000256" key="8">
    <source>
        <dbReference type="SAM" id="Phobius"/>
    </source>
</evidence>
<reference evidence="10 11" key="1">
    <citation type="submission" date="2016-10" db="EMBL/GenBank/DDBJ databases">
        <authorList>
            <person name="de Groot N.N."/>
        </authorList>
    </citation>
    <scope>NUCLEOTIDE SEQUENCE [LARGE SCALE GENOMIC DNA]</scope>
    <source>
        <strain evidence="10 11">CCM7597</strain>
    </source>
</reference>
<organism evidence="10 11">
    <name type="scientific">Thalassobacillus cyri</name>
    <dbReference type="NCBI Taxonomy" id="571932"/>
    <lineage>
        <taxon>Bacteria</taxon>
        <taxon>Bacillati</taxon>
        <taxon>Bacillota</taxon>
        <taxon>Bacilli</taxon>
        <taxon>Bacillales</taxon>
        <taxon>Bacillaceae</taxon>
        <taxon>Thalassobacillus</taxon>
    </lineage>
</organism>